<dbReference type="Gene3D" id="1.20.1280.50">
    <property type="match status" value="1"/>
</dbReference>
<comment type="caution">
    <text evidence="2">The sequence shown here is derived from an EMBL/GenBank/DDBJ whole genome shotgun (WGS) entry which is preliminary data.</text>
</comment>
<name>A0AAD8R525_LOLMU</name>
<dbReference type="InterPro" id="IPR056594">
    <property type="entry name" value="AT5G49610-like_b-prop"/>
</dbReference>
<dbReference type="PANTHER" id="PTHR32133:SF380">
    <property type="entry name" value="OS10G0137700 PROTEIN"/>
    <property type="match status" value="1"/>
</dbReference>
<dbReference type="Pfam" id="PF23635">
    <property type="entry name" value="Beta-prop_AT5G49610-like"/>
    <property type="match status" value="1"/>
</dbReference>
<dbReference type="Pfam" id="PF00646">
    <property type="entry name" value="F-box"/>
    <property type="match status" value="1"/>
</dbReference>
<dbReference type="PANTHER" id="PTHR32133">
    <property type="entry name" value="OS07G0120400 PROTEIN"/>
    <property type="match status" value="1"/>
</dbReference>
<dbReference type="EMBL" id="JAUUTY010000006">
    <property type="protein sequence ID" value="KAK1614216.1"/>
    <property type="molecule type" value="Genomic_DNA"/>
</dbReference>
<protein>
    <recommendedName>
        <fullName evidence="1">F-box domain-containing protein</fullName>
    </recommendedName>
</protein>
<organism evidence="2 3">
    <name type="scientific">Lolium multiflorum</name>
    <name type="common">Italian ryegrass</name>
    <name type="synonym">Lolium perenne subsp. multiflorum</name>
    <dbReference type="NCBI Taxonomy" id="4521"/>
    <lineage>
        <taxon>Eukaryota</taxon>
        <taxon>Viridiplantae</taxon>
        <taxon>Streptophyta</taxon>
        <taxon>Embryophyta</taxon>
        <taxon>Tracheophyta</taxon>
        <taxon>Spermatophyta</taxon>
        <taxon>Magnoliopsida</taxon>
        <taxon>Liliopsida</taxon>
        <taxon>Poales</taxon>
        <taxon>Poaceae</taxon>
        <taxon>BOP clade</taxon>
        <taxon>Pooideae</taxon>
        <taxon>Poodae</taxon>
        <taxon>Poeae</taxon>
        <taxon>Poeae Chloroplast Group 2 (Poeae type)</taxon>
        <taxon>Loliodinae</taxon>
        <taxon>Loliinae</taxon>
        <taxon>Lolium</taxon>
    </lineage>
</organism>
<evidence type="ECO:0000259" key="1">
    <source>
        <dbReference type="SMART" id="SM00256"/>
    </source>
</evidence>
<dbReference type="SUPFAM" id="SSF81383">
    <property type="entry name" value="F-box domain"/>
    <property type="match status" value="1"/>
</dbReference>
<evidence type="ECO:0000313" key="3">
    <source>
        <dbReference type="Proteomes" id="UP001231189"/>
    </source>
</evidence>
<keyword evidence="3" id="KW-1185">Reference proteome</keyword>
<accession>A0AAD8R525</accession>
<dbReference type="Proteomes" id="UP001231189">
    <property type="component" value="Unassembled WGS sequence"/>
</dbReference>
<dbReference type="InterPro" id="IPR036047">
    <property type="entry name" value="F-box-like_dom_sf"/>
</dbReference>
<proteinExistence type="predicted"/>
<feature type="domain" description="F-box" evidence="1">
    <location>
        <begin position="25"/>
        <end position="65"/>
    </location>
</feature>
<dbReference type="InterPro" id="IPR001810">
    <property type="entry name" value="F-box_dom"/>
</dbReference>
<reference evidence="2" key="1">
    <citation type="submission" date="2023-07" db="EMBL/GenBank/DDBJ databases">
        <title>A chromosome-level genome assembly of Lolium multiflorum.</title>
        <authorList>
            <person name="Chen Y."/>
            <person name="Copetti D."/>
            <person name="Kolliker R."/>
            <person name="Studer B."/>
        </authorList>
    </citation>
    <scope>NUCLEOTIDE SEQUENCE</scope>
    <source>
        <strain evidence="2">02402/16</strain>
        <tissue evidence="2">Leaf</tissue>
    </source>
</reference>
<evidence type="ECO:0000313" key="2">
    <source>
        <dbReference type="EMBL" id="KAK1614216.1"/>
    </source>
</evidence>
<gene>
    <name evidence="2" type="ORF">QYE76_019733</name>
</gene>
<dbReference type="AlphaFoldDB" id="A0AAD8R525"/>
<sequence>MSSHRRHARSPAVTPLDQVHALEDDDLLGEILLRLPPEPSSLPRASAVCKRWRSLISDPGFFRRFRLRHRRNPPILGFFDRYAGLSFLPTLEAPNRVPPGRFSLEHDDDFERSMSLGCRHGLFLIFLSKPRQVLVWDPITGDKHNIAIPAAFDTKKTMGLVNGAVLRPAAEGQHFQVVLAAADKKQQAFACVYSSKTGLWGNPISTPLPFEANGSHIPTMVHTEDAVLAGDSLYWMLNGNLLGILEFDLVKQSLAVIRLPVDICRRGSSFRMMRAEGGGLGFLFVQAADHTAQLWQRKTDCDGVSSWKLGRTIELGKVLSLKPEEKGLLSILGFAEENNVVFLWTMIGVCMINLETLEFKNLYKTMVFSHYDPFESVYPAGLSCMWLACSNCLELVLMVDTMGLSFCSMLKMIVRFDFLFDLLVEQDLVAEMQGGLLPCWV</sequence>
<dbReference type="SMART" id="SM00256">
    <property type="entry name" value="FBOX"/>
    <property type="match status" value="1"/>
</dbReference>